<dbReference type="PANTHER" id="PTHR46797">
    <property type="entry name" value="HTH-TYPE TRANSCRIPTIONAL REGULATOR"/>
    <property type="match status" value="1"/>
</dbReference>
<dbReference type="Pfam" id="PF01381">
    <property type="entry name" value="HTH_3"/>
    <property type="match status" value="1"/>
</dbReference>
<keyword evidence="4" id="KW-1185">Reference proteome</keyword>
<dbReference type="AlphaFoldDB" id="A0A1M6NP61"/>
<dbReference type="CDD" id="cd00093">
    <property type="entry name" value="HTH_XRE"/>
    <property type="match status" value="1"/>
</dbReference>
<proteinExistence type="predicted"/>
<dbReference type="InterPro" id="IPR050807">
    <property type="entry name" value="TransReg_Diox_bact_type"/>
</dbReference>
<dbReference type="Gene3D" id="1.10.260.40">
    <property type="entry name" value="lambda repressor-like DNA-binding domains"/>
    <property type="match status" value="1"/>
</dbReference>
<feature type="domain" description="HTH cro/C1-type" evidence="2">
    <location>
        <begin position="14"/>
        <end position="68"/>
    </location>
</feature>
<dbReference type="GO" id="GO:0003677">
    <property type="term" value="F:DNA binding"/>
    <property type="evidence" value="ECO:0007669"/>
    <property type="project" value="UniProtKB-KW"/>
</dbReference>
<evidence type="ECO:0000256" key="1">
    <source>
        <dbReference type="ARBA" id="ARBA00023125"/>
    </source>
</evidence>
<name>A0A1M6NP61_9FIRM</name>
<accession>A0A1M6NP61</accession>
<dbReference type="SMART" id="SM00530">
    <property type="entry name" value="HTH_XRE"/>
    <property type="match status" value="1"/>
</dbReference>
<dbReference type="PANTHER" id="PTHR46797:SF24">
    <property type="entry name" value="DNA-BINDING PHAGE PROTEIN"/>
    <property type="match status" value="1"/>
</dbReference>
<dbReference type="InterPro" id="IPR010982">
    <property type="entry name" value="Lambda_DNA-bd_dom_sf"/>
</dbReference>
<dbReference type="InterPro" id="IPR001387">
    <property type="entry name" value="Cro/C1-type_HTH"/>
</dbReference>
<dbReference type="SUPFAM" id="SSF47413">
    <property type="entry name" value="lambda repressor-like DNA-binding domains"/>
    <property type="match status" value="1"/>
</dbReference>
<dbReference type="GO" id="GO:0003700">
    <property type="term" value="F:DNA-binding transcription factor activity"/>
    <property type="evidence" value="ECO:0007669"/>
    <property type="project" value="TreeGrafter"/>
</dbReference>
<sequence>MYNEIDNKAIGERIRQEREKLGLTREKFAEIVELSPLYIGQLERGERQMSLNTLFKISECLHISIDYLVKGSDKEKLNYFVKEIEKNDYLKDSYSKSYTNEFQEFISLINKCSKKEISIFKDIIKIILPHLKK</sequence>
<gene>
    <name evidence="3" type="ORF">SAMN02745883_00962</name>
</gene>
<dbReference type="Proteomes" id="UP000184082">
    <property type="component" value="Unassembled WGS sequence"/>
</dbReference>
<evidence type="ECO:0000313" key="4">
    <source>
        <dbReference type="Proteomes" id="UP000184082"/>
    </source>
</evidence>
<dbReference type="EMBL" id="FRAJ01000006">
    <property type="protein sequence ID" value="SHJ97406.1"/>
    <property type="molecule type" value="Genomic_DNA"/>
</dbReference>
<dbReference type="GO" id="GO:0005829">
    <property type="term" value="C:cytosol"/>
    <property type="evidence" value="ECO:0007669"/>
    <property type="project" value="TreeGrafter"/>
</dbReference>
<dbReference type="PROSITE" id="PS50943">
    <property type="entry name" value="HTH_CROC1"/>
    <property type="match status" value="1"/>
</dbReference>
<evidence type="ECO:0000313" key="3">
    <source>
        <dbReference type="EMBL" id="SHJ97406.1"/>
    </source>
</evidence>
<evidence type="ECO:0000259" key="2">
    <source>
        <dbReference type="PROSITE" id="PS50943"/>
    </source>
</evidence>
<reference evidence="3 4" key="1">
    <citation type="submission" date="2016-11" db="EMBL/GenBank/DDBJ databases">
        <authorList>
            <person name="Jaros S."/>
            <person name="Januszkiewicz K."/>
            <person name="Wedrychowicz H."/>
        </authorList>
    </citation>
    <scope>NUCLEOTIDE SEQUENCE [LARGE SCALE GENOMIC DNA]</scope>
    <source>
        <strain evidence="3 4">DSM 14501</strain>
    </source>
</reference>
<protein>
    <submittedName>
        <fullName evidence="3">Helix-turn-helix</fullName>
    </submittedName>
</protein>
<keyword evidence="1" id="KW-0238">DNA-binding</keyword>
<dbReference type="RefSeq" id="WP_242945041.1">
    <property type="nucleotide sequence ID" value="NZ_FRAJ01000006.1"/>
</dbReference>
<organism evidence="3 4">
    <name type="scientific">Caminicella sporogenes DSM 14501</name>
    <dbReference type="NCBI Taxonomy" id="1121266"/>
    <lineage>
        <taxon>Bacteria</taxon>
        <taxon>Bacillati</taxon>
        <taxon>Bacillota</taxon>
        <taxon>Clostridia</taxon>
        <taxon>Peptostreptococcales</taxon>
        <taxon>Caminicellaceae</taxon>
        <taxon>Caminicella</taxon>
    </lineage>
</organism>
<dbReference type="STRING" id="1121266.SAMN02745883_00962"/>